<reference evidence="1" key="2">
    <citation type="submission" date="2018-07" db="EMBL/GenBank/DDBJ databases">
        <authorList>
            <person name="Mckenzie S.K."/>
            <person name="Kronauer D.J.C."/>
        </authorList>
    </citation>
    <scope>NUCLEOTIDE SEQUENCE</scope>
    <source>
        <strain evidence="1">Clonal line C1</strain>
    </source>
</reference>
<organism evidence="1">
    <name type="scientific">Ooceraea biroi</name>
    <name type="common">Clonal raider ant</name>
    <name type="synonym">Cerapachys biroi</name>
    <dbReference type="NCBI Taxonomy" id="2015173"/>
    <lineage>
        <taxon>Eukaryota</taxon>
        <taxon>Metazoa</taxon>
        <taxon>Ecdysozoa</taxon>
        <taxon>Arthropoda</taxon>
        <taxon>Hexapoda</taxon>
        <taxon>Insecta</taxon>
        <taxon>Pterygota</taxon>
        <taxon>Neoptera</taxon>
        <taxon>Endopterygota</taxon>
        <taxon>Hymenoptera</taxon>
        <taxon>Apocrita</taxon>
        <taxon>Aculeata</taxon>
        <taxon>Formicoidea</taxon>
        <taxon>Formicidae</taxon>
        <taxon>Dorylinae</taxon>
        <taxon>Ooceraea</taxon>
    </lineage>
</organism>
<proteinExistence type="predicted"/>
<sequence length="119" mass="13792">MNQEKLNRHVLPGEKVMKRPTGFPSLPVRSEKELHILETFLTNDANLSAVSMYLGRFVEKNSLDSSVRKILRNVLCNDVANKYSFQGAKGKRKFEILKTWELILGEQKYLKYCQVFLLT</sequence>
<reference evidence="1" key="1">
    <citation type="journal article" date="2018" name="Genome Res.">
        <title>The genomic architecture and molecular evolution of ant odorant receptors.</title>
        <authorList>
            <person name="McKenzie S.K."/>
            <person name="Kronauer D.J.C."/>
        </authorList>
    </citation>
    <scope>NUCLEOTIDE SEQUENCE [LARGE SCALE GENOMIC DNA]</scope>
    <source>
        <strain evidence="1">Clonal line C1</strain>
    </source>
</reference>
<gene>
    <name evidence="1" type="ORF">DMN91_000874</name>
</gene>
<evidence type="ECO:0008006" key="2">
    <source>
        <dbReference type="Google" id="ProtNLM"/>
    </source>
</evidence>
<name>A0A3L8E3U2_OOCBI</name>
<accession>A0A3L8E3U2</accession>
<dbReference type="Proteomes" id="UP000279307">
    <property type="component" value="Chromosome 1"/>
</dbReference>
<dbReference type="EMBL" id="QOIP01000001">
    <property type="protein sequence ID" value="RLU27075.1"/>
    <property type="molecule type" value="Genomic_DNA"/>
</dbReference>
<evidence type="ECO:0000313" key="1">
    <source>
        <dbReference type="EMBL" id="RLU27075.1"/>
    </source>
</evidence>
<dbReference type="AlphaFoldDB" id="A0A3L8E3U2"/>
<comment type="caution">
    <text evidence="1">The sequence shown here is derived from an EMBL/GenBank/DDBJ whole genome shotgun (WGS) entry which is preliminary data.</text>
</comment>
<protein>
    <recommendedName>
        <fullName evidence="2">DUF4806 domain-containing protein</fullName>
    </recommendedName>
</protein>